<protein>
    <submittedName>
        <fullName evidence="2">Uncharacterized protein</fullName>
    </submittedName>
</protein>
<feature type="transmembrane region" description="Helical" evidence="1">
    <location>
        <begin position="119"/>
        <end position="140"/>
    </location>
</feature>
<dbReference type="AlphaFoldDB" id="A0A8I1K9S7"/>
<evidence type="ECO:0000313" key="2">
    <source>
        <dbReference type="EMBL" id="MBJ2259081.1"/>
    </source>
</evidence>
<proteinExistence type="predicted"/>
<name>A0A8I1K9S7_9PSED</name>
<reference evidence="2" key="1">
    <citation type="submission" date="2020-12" db="EMBL/GenBank/DDBJ databases">
        <title>Antibiotic resistance and phylogeny of Pseudomonas spp. isolated over three decades from chicken meat in the Norwegian food chain.</title>
        <authorList>
            <person name="Moen B."/>
        </authorList>
    </citation>
    <scope>NUCLEOTIDE SEQUENCE</scope>
    <source>
        <strain evidence="2">MF6762</strain>
    </source>
</reference>
<accession>A0A8I1K9S7</accession>
<sequence length="142" mass="16489">MLPNYIQYRYDLLRQKRSAKALAKKEPQNCEQSHESGAMQSYYRDLELSDQWRALIQTDYYRRKAESLLVEIPSINDAGMYSRVEWDDHPDEPYYLTPAGLKVVKAAIREEQKHRRESIGYWFAIAVGLIGAITGLVSVFKA</sequence>
<dbReference type="Proteomes" id="UP000658390">
    <property type="component" value="Unassembled WGS sequence"/>
</dbReference>
<gene>
    <name evidence="2" type="ORF">JFT45_21510</name>
</gene>
<dbReference type="EMBL" id="JAEKCZ010000025">
    <property type="protein sequence ID" value="MBJ2259081.1"/>
    <property type="molecule type" value="Genomic_DNA"/>
</dbReference>
<comment type="caution">
    <text evidence="2">The sequence shown here is derived from an EMBL/GenBank/DDBJ whole genome shotgun (WGS) entry which is preliminary data.</text>
</comment>
<organism evidence="2 3">
    <name type="scientific">Pseudomonas psychrophila</name>
    <dbReference type="NCBI Taxonomy" id="122355"/>
    <lineage>
        <taxon>Bacteria</taxon>
        <taxon>Pseudomonadati</taxon>
        <taxon>Pseudomonadota</taxon>
        <taxon>Gammaproteobacteria</taxon>
        <taxon>Pseudomonadales</taxon>
        <taxon>Pseudomonadaceae</taxon>
        <taxon>Pseudomonas</taxon>
    </lineage>
</organism>
<evidence type="ECO:0000256" key="1">
    <source>
        <dbReference type="SAM" id="Phobius"/>
    </source>
</evidence>
<keyword evidence="1" id="KW-1133">Transmembrane helix</keyword>
<evidence type="ECO:0000313" key="3">
    <source>
        <dbReference type="Proteomes" id="UP000658390"/>
    </source>
</evidence>
<dbReference type="RefSeq" id="WP_198822796.1">
    <property type="nucleotide sequence ID" value="NZ_JAEKCZ010000025.1"/>
</dbReference>
<keyword evidence="1" id="KW-0472">Membrane</keyword>
<keyword evidence="1" id="KW-0812">Transmembrane</keyword>